<dbReference type="Proteomes" id="UP000805649">
    <property type="component" value="Unassembled WGS sequence"/>
</dbReference>
<gene>
    <name evidence="1" type="ORF">CTRU02_202521</name>
</gene>
<protein>
    <submittedName>
        <fullName evidence="1">G-patch domain-containing protein</fullName>
    </submittedName>
</protein>
<organism evidence="1 2">
    <name type="scientific">Colletotrichum truncatum</name>
    <name type="common">Anthracnose fungus</name>
    <name type="synonym">Colletotrichum capsici</name>
    <dbReference type="NCBI Taxonomy" id="5467"/>
    <lineage>
        <taxon>Eukaryota</taxon>
        <taxon>Fungi</taxon>
        <taxon>Dikarya</taxon>
        <taxon>Ascomycota</taxon>
        <taxon>Pezizomycotina</taxon>
        <taxon>Sordariomycetes</taxon>
        <taxon>Hypocreomycetidae</taxon>
        <taxon>Glomerellales</taxon>
        <taxon>Glomerellaceae</taxon>
        <taxon>Colletotrichum</taxon>
        <taxon>Colletotrichum truncatum species complex</taxon>
    </lineage>
</organism>
<accession>A0ACC3ZKK0</accession>
<reference evidence="1 2" key="1">
    <citation type="journal article" date="2020" name="Phytopathology">
        <title>Genome Sequence Resources of Colletotrichum truncatum, C. plurivorum, C. musicola, and C. sojae: Four Species Pathogenic to Soybean (Glycine max).</title>
        <authorList>
            <person name="Rogerio F."/>
            <person name="Boufleur T.R."/>
            <person name="Ciampi-Guillardi M."/>
            <person name="Sukno S.A."/>
            <person name="Thon M.R."/>
            <person name="Massola Junior N.S."/>
            <person name="Baroncelli R."/>
        </authorList>
    </citation>
    <scope>NUCLEOTIDE SEQUENCE [LARGE SCALE GENOMIC DNA]</scope>
    <source>
        <strain evidence="1 2">CMES1059</strain>
    </source>
</reference>
<sequence>MQREDDVDNEYGDDYDVPLHHKRPFGAGIQRKPIQFVKATDPTLHTTSPEKTTKSGSSIGDFYLNLVLPGEKGSTEALILEARVCAVCDLPLEKEAVEELSKGDSGRKDATARQKHEASIAHQVCLTHSHPPSALDRSRMGLTYLTSHGWDPDSRKGLGSTGQGMQYPLKTKPKENNFGLGLEVPKELKGRVEKKKPQKLDAKQCRKKAEDDKKKAERLRQMFYGSEDMDRYLGTG</sequence>
<evidence type="ECO:0000313" key="1">
    <source>
        <dbReference type="EMBL" id="KAL0944634.1"/>
    </source>
</evidence>
<dbReference type="EMBL" id="VUJX02000001">
    <property type="protein sequence ID" value="KAL0944634.1"/>
    <property type="molecule type" value="Genomic_DNA"/>
</dbReference>
<keyword evidence="2" id="KW-1185">Reference proteome</keyword>
<evidence type="ECO:0000313" key="2">
    <source>
        <dbReference type="Proteomes" id="UP000805649"/>
    </source>
</evidence>
<name>A0ACC3ZKK0_COLTU</name>
<comment type="caution">
    <text evidence="1">The sequence shown here is derived from an EMBL/GenBank/DDBJ whole genome shotgun (WGS) entry which is preliminary data.</text>
</comment>
<proteinExistence type="predicted"/>